<evidence type="ECO:0000313" key="7">
    <source>
        <dbReference type="EMBL" id="VAW94304.1"/>
    </source>
</evidence>
<proteinExistence type="inferred from homology"/>
<dbReference type="PANTHER" id="PTHR46383">
    <property type="entry name" value="ASPARTATE AMINOTRANSFERASE"/>
    <property type="match status" value="1"/>
</dbReference>
<keyword evidence="3 7" id="KW-0032">Aminotransferase</keyword>
<dbReference type="InterPro" id="IPR015424">
    <property type="entry name" value="PyrdxlP-dep_Trfase"/>
</dbReference>
<dbReference type="Pfam" id="PF00155">
    <property type="entry name" value="Aminotran_1_2"/>
    <property type="match status" value="1"/>
</dbReference>
<gene>
    <name evidence="7" type="ORF">MNBD_GAMMA21-746</name>
</gene>
<evidence type="ECO:0000256" key="4">
    <source>
        <dbReference type="ARBA" id="ARBA00022679"/>
    </source>
</evidence>
<organism evidence="7">
    <name type="scientific">hydrothermal vent metagenome</name>
    <dbReference type="NCBI Taxonomy" id="652676"/>
    <lineage>
        <taxon>unclassified sequences</taxon>
        <taxon>metagenomes</taxon>
        <taxon>ecological metagenomes</taxon>
    </lineage>
</organism>
<sequence length="389" mass="43103">MTELPVTKRATQIQPFHVMRLLARARELETMGRDIVHMEVGEPDFKTPQPIIDAGLAAVETGNIHYTAATGLTALKQKIAEHYQHTYQVTVNPDHIVITPGSSGALLLSLACLVEPGKNVLLADPGYPCNRNFSYFLNGDVKAIAVDASTNYQLSAELIAANWDENTVAVILASPSNPTGTLIDSTELQAMVKVVENNNGVIVMDEIYHGLVYQHQPHSILEYTDTAFVINSFSKYYGMTGWRVGWCVVPESYITIIDNFAQNIFLAAPTPAQHAALAAFSDETRTILEQRRQSFQERRNYLLPEIKRLGFKVSSEPQGAFYIYADCSAITQDSADFTEQLLEQAGVAITPGMDFGTHKAKQHVRFAYTTSLDRLGEGVKRIKEYISNL</sequence>
<dbReference type="PROSITE" id="PS00105">
    <property type="entry name" value="AA_TRANSFER_CLASS_1"/>
    <property type="match status" value="1"/>
</dbReference>
<dbReference type="AlphaFoldDB" id="A0A3B1AKA5"/>
<comment type="cofactor">
    <cofactor evidence="1">
        <name>pyridoxal 5'-phosphate</name>
        <dbReference type="ChEBI" id="CHEBI:597326"/>
    </cofactor>
</comment>
<evidence type="ECO:0000259" key="6">
    <source>
        <dbReference type="Pfam" id="PF00155"/>
    </source>
</evidence>
<dbReference type="InterPro" id="IPR004839">
    <property type="entry name" value="Aminotransferase_I/II_large"/>
</dbReference>
<comment type="similarity">
    <text evidence="2">Belongs to the class-I pyridoxal-phosphate-dependent aminotransferase family.</text>
</comment>
<dbReference type="EMBL" id="UOFR01000026">
    <property type="protein sequence ID" value="VAW94304.1"/>
    <property type="molecule type" value="Genomic_DNA"/>
</dbReference>
<evidence type="ECO:0000256" key="3">
    <source>
        <dbReference type="ARBA" id="ARBA00022576"/>
    </source>
</evidence>
<evidence type="ECO:0000256" key="2">
    <source>
        <dbReference type="ARBA" id="ARBA00007441"/>
    </source>
</evidence>
<dbReference type="GO" id="GO:0006520">
    <property type="term" value="P:amino acid metabolic process"/>
    <property type="evidence" value="ECO:0007669"/>
    <property type="project" value="InterPro"/>
</dbReference>
<keyword evidence="7" id="KW-0670">Pyruvate</keyword>
<evidence type="ECO:0000256" key="5">
    <source>
        <dbReference type="ARBA" id="ARBA00022898"/>
    </source>
</evidence>
<feature type="domain" description="Aminotransferase class I/classII large" evidence="6">
    <location>
        <begin position="34"/>
        <end position="382"/>
    </location>
</feature>
<dbReference type="NCBIfam" id="NF006514">
    <property type="entry name" value="PRK08960.1"/>
    <property type="match status" value="1"/>
</dbReference>
<dbReference type="InterPro" id="IPR015421">
    <property type="entry name" value="PyrdxlP-dep_Trfase_major"/>
</dbReference>
<accession>A0A3B1AKA5</accession>
<dbReference type="SUPFAM" id="SSF53383">
    <property type="entry name" value="PLP-dependent transferases"/>
    <property type="match status" value="1"/>
</dbReference>
<dbReference type="InterPro" id="IPR050596">
    <property type="entry name" value="AspAT/PAT-like"/>
</dbReference>
<dbReference type="InterPro" id="IPR004838">
    <property type="entry name" value="NHTrfase_class1_PyrdxlP-BS"/>
</dbReference>
<dbReference type="GO" id="GO:0009042">
    <property type="term" value="F:valine-pyruvate transaminase activity"/>
    <property type="evidence" value="ECO:0007669"/>
    <property type="project" value="UniProtKB-EC"/>
</dbReference>
<dbReference type="Gene3D" id="3.40.640.10">
    <property type="entry name" value="Type I PLP-dependent aspartate aminotransferase-like (Major domain)"/>
    <property type="match status" value="1"/>
</dbReference>
<dbReference type="GO" id="GO:0030170">
    <property type="term" value="F:pyridoxal phosphate binding"/>
    <property type="evidence" value="ECO:0007669"/>
    <property type="project" value="InterPro"/>
</dbReference>
<protein>
    <submittedName>
        <fullName evidence="7">Valine--pyruvate aminotransferase</fullName>
        <ecNumber evidence="7">2.6.1.66</ecNumber>
    </submittedName>
</protein>
<keyword evidence="5" id="KW-0663">Pyridoxal phosphate</keyword>
<evidence type="ECO:0000256" key="1">
    <source>
        <dbReference type="ARBA" id="ARBA00001933"/>
    </source>
</evidence>
<dbReference type="CDD" id="cd00609">
    <property type="entry name" value="AAT_like"/>
    <property type="match status" value="1"/>
</dbReference>
<dbReference type="EC" id="2.6.1.66" evidence="7"/>
<dbReference type="PANTHER" id="PTHR46383:SF2">
    <property type="entry name" value="AMINOTRANSFERASE"/>
    <property type="match status" value="1"/>
</dbReference>
<reference evidence="7" key="1">
    <citation type="submission" date="2018-06" db="EMBL/GenBank/DDBJ databases">
        <authorList>
            <person name="Zhirakovskaya E."/>
        </authorList>
    </citation>
    <scope>NUCLEOTIDE SEQUENCE</scope>
</reference>
<keyword evidence="4 7" id="KW-0808">Transferase</keyword>
<name>A0A3B1AKA5_9ZZZZ</name>